<dbReference type="OrthoDB" id="542352at2759"/>
<accession>A0A1Y2HDT4</accession>
<keyword evidence="1" id="KW-0472">Membrane</keyword>
<reference evidence="2 3" key="1">
    <citation type="submission" date="2016-07" db="EMBL/GenBank/DDBJ databases">
        <title>Pervasive Adenine N6-methylation of Active Genes in Fungi.</title>
        <authorList>
            <consortium name="DOE Joint Genome Institute"/>
            <person name="Mondo S.J."/>
            <person name="Dannebaum R.O."/>
            <person name="Kuo R.C."/>
            <person name="Labutti K."/>
            <person name="Haridas S."/>
            <person name="Kuo A."/>
            <person name="Salamov A."/>
            <person name="Ahrendt S.R."/>
            <person name="Lipzen A."/>
            <person name="Sullivan W."/>
            <person name="Andreopoulos W.B."/>
            <person name="Clum A."/>
            <person name="Lindquist E."/>
            <person name="Daum C."/>
            <person name="Ramamoorthy G.K."/>
            <person name="Gryganskyi A."/>
            <person name="Culley D."/>
            <person name="Magnuson J.K."/>
            <person name="James T.Y."/>
            <person name="O'Malley M.A."/>
            <person name="Stajich J.E."/>
            <person name="Spatafora J.W."/>
            <person name="Visel A."/>
            <person name="Grigoriev I.V."/>
        </authorList>
    </citation>
    <scope>NUCLEOTIDE SEQUENCE [LARGE SCALE GENOMIC DNA]</scope>
    <source>
        <strain evidence="2 3">PL171</strain>
    </source>
</reference>
<dbReference type="InterPro" id="IPR052994">
    <property type="entry name" value="Tiny_macrocysts_regulators"/>
</dbReference>
<dbReference type="Proteomes" id="UP000193411">
    <property type="component" value="Unassembled WGS sequence"/>
</dbReference>
<organism evidence="2 3">
    <name type="scientific">Catenaria anguillulae PL171</name>
    <dbReference type="NCBI Taxonomy" id="765915"/>
    <lineage>
        <taxon>Eukaryota</taxon>
        <taxon>Fungi</taxon>
        <taxon>Fungi incertae sedis</taxon>
        <taxon>Blastocladiomycota</taxon>
        <taxon>Blastocladiomycetes</taxon>
        <taxon>Blastocladiales</taxon>
        <taxon>Catenariaceae</taxon>
        <taxon>Catenaria</taxon>
    </lineage>
</organism>
<feature type="transmembrane region" description="Helical" evidence="1">
    <location>
        <begin position="207"/>
        <end position="226"/>
    </location>
</feature>
<feature type="transmembrane region" description="Helical" evidence="1">
    <location>
        <begin position="174"/>
        <end position="195"/>
    </location>
</feature>
<dbReference type="PANTHER" id="PTHR31600">
    <property type="entry name" value="TINY MACROCYSTS PROTEIN B-RELATED"/>
    <property type="match status" value="1"/>
</dbReference>
<evidence type="ECO:0000313" key="3">
    <source>
        <dbReference type="Proteomes" id="UP000193411"/>
    </source>
</evidence>
<dbReference type="EMBL" id="MCFL01000054">
    <property type="protein sequence ID" value="ORZ31863.1"/>
    <property type="molecule type" value="Genomic_DNA"/>
</dbReference>
<evidence type="ECO:0000256" key="1">
    <source>
        <dbReference type="SAM" id="Phobius"/>
    </source>
</evidence>
<dbReference type="STRING" id="765915.A0A1Y2HDT4"/>
<name>A0A1Y2HDT4_9FUNG</name>
<sequence length="286" mass="32628">MLGGPFTGIIFVRDGIRFIWTLKTLRTLLSFCVTFLYIPIISVLSKTFLRCYDVRGQPTSCWAGSSLPLSVVCVAVGAPFVIVAFICQATFFEQEPGGKDALSRPHARVELIHLSVRTYLTLLFTTIRRPSIADLDLNPMTPAESWVLVLSLVISSTLTCMAYAYYMPYFKFNYTLLQTALLASWNFSCLALLYVQLRPNSMNEISILFFFLAPMYSLLIVSLQVVRRRWLLKVDVRKLTDPLSIELKARLLLEERGCSSRPTKHSLRKEQTCWQIKRLCLTNSRT</sequence>
<dbReference type="AlphaFoldDB" id="A0A1Y2HDT4"/>
<dbReference type="PANTHER" id="PTHR31600:SF2">
    <property type="entry name" value="GAMETE ENRICHED GENE 10 PROTEIN-RELATED"/>
    <property type="match status" value="1"/>
</dbReference>
<keyword evidence="3" id="KW-1185">Reference proteome</keyword>
<gene>
    <name evidence="2" type="ORF">BCR44DRAFT_1259185</name>
</gene>
<proteinExistence type="predicted"/>
<feature type="transmembrane region" description="Helical" evidence="1">
    <location>
        <begin position="69"/>
        <end position="91"/>
    </location>
</feature>
<keyword evidence="1" id="KW-0812">Transmembrane</keyword>
<evidence type="ECO:0000313" key="2">
    <source>
        <dbReference type="EMBL" id="ORZ31863.1"/>
    </source>
</evidence>
<keyword evidence="1" id="KW-1133">Transmembrane helix</keyword>
<comment type="caution">
    <text evidence="2">The sequence shown here is derived from an EMBL/GenBank/DDBJ whole genome shotgun (WGS) entry which is preliminary data.</text>
</comment>
<protein>
    <submittedName>
        <fullName evidence="2">Uncharacterized protein</fullName>
    </submittedName>
</protein>
<feature type="transmembrane region" description="Helical" evidence="1">
    <location>
        <begin position="147"/>
        <end position="167"/>
    </location>
</feature>
<feature type="transmembrane region" description="Helical" evidence="1">
    <location>
        <begin position="27"/>
        <end position="49"/>
    </location>
</feature>